<dbReference type="InterPro" id="IPR017896">
    <property type="entry name" value="4Fe4S_Fe-S-bd"/>
</dbReference>
<feature type="domain" description="4Fe-4S ferredoxin-type" evidence="12">
    <location>
        <begin position="37"/>
        <end position="66"/>
    </location>
</feature>
<dbReference type="OrthoDB" id="9803192at2"/>
<dbReference type="STRING" id="1408281.Epro_0041"/>
<sequence length="143" mass="15751">MNSIGSVLLEVIKSLFKKPATSNYPKTKREIHNSYAGMISFEQDKCIGCSLCVRNCPANAIKITKLADKIFSCELSLANCIFCSQCVFSCPKKALCTTDNFELAQIDKSKLTVKLEELAFVKQSEANIFADTANNPAENAQLK</sequence>
<dbReference type="KEGG" id="epo:Epro_0041"/>
<keyword evidence="1" id="KW-1003">Cell membrane</keyword>
<evidence type="ECO:0000256" key="3">
    <source>
        <dbReference type="ARBA" id="ARBA00022719"/>
    </source>
</evidence>
<keyword evidence="3" id="KW-0874">Quinone</keyword>
<keyword evidence="11" id="KW-0472">Membrane</keyword>
<dbReference type="AlphaFoldDB" id="A0A0G3WHN5"/>
<gene>
    <name evidence="13" type="primary">echF</name>
    <name evidence="13" type="ORF">Epro_0041</name>
</gene>
<dbReference type="SUPFAM" id="SSF54862">
    <property type="entry name" value="4Fe-4S ferredoxins"/>
    <property type="match status" value="1"/>
</dbReference>
<accession>A0A0G3WHN5</accession>
<proteinExistence type="predicted"/>
<dbReference type="Gene3D" id="3.30.70.3270">
    <property type="match status" value="1"/>
</dbReference>
<evidence type="ECO:0000313" key="14">
    <source>
        <dbReference type="Proteomes" id="UP000035337"/>
    </source>
</evidence>
<dbReference type="PANTHER" id="PTHR10849:SF24">
    <property type="entry name" value="NADH-QUINONE OXIDOREDUCTASE SUBUNIT I 2"/>
    <property type="match status" value="1"/>
</dbReference>
<dbReference type="PANTHER" id="PTHR10849">
    <property type="entry name" value="NADH DEHYDROGENASE UBIQUINONE IRON-SULFUR PROTEIN 8, MITOCHONDRIAL"/>
    <property type="match status" value="1"/>
</dbReference>
<evidence type="ECO:0000256" key="7">
    <source>
        <dbReference type="ARBA" id="ARBA00023004"/>
    </source>
</evidence>
<feature type="domain" description="4Fe-4S ferredoxin-type" evidence="12">
    <location>
        <begin position="71"/>
        <end position="100"/>
    </location>
</feature>
<keyword evidence="5" id="KW-0677">Repeat</keyword>
<dbReference type="Proteomes" id="UP000035337">
    <property type="component" value="Chromosome"/>
</dbReference>
<evidence type="ECO:0000313" key="13">
    <source>
        <dbReference type="EMBL" id="AKL97420.1"/>
    </source>
</evidence>
<reference evidence="13 14" key="1">
    <citation type="submission" date="2014-09" db="EMBL/GenBank/DDBJ databases">
        <title>Complete genome sequence of Endomicrobium proavitum.</title>
        <authorList>
            <person name="Zheng H."/>
        </authorList>
    </citation>
    <scope>NUCLEOTIDE SEQUENCE [LARGE SCALE GENOMIC DNA]</scope>
    <source>
        <strain evidence="13 14">Rsa215</strain>
    </source>
</reference>
<dbReference type="EMBL" id="CP009498">
    <property type="protein sequence ID" value="AKL97420.1"/>
    <property type="molecule type" value="Genomic_DNA"/>
</dbReference>
<dbReference type="InterPro" id="IPR017900">
    <property type="entry name" value="4Fe4S_Fe_S_CS"/>
</dbReference>
<dbReference type="InterPro" id="IPR010226">
    <property type="entry name" value="NADH_quinone_OxRdtase_chainI"/>
</dbReference>
<keyword evidence="14" id="KW-1185">Reference proteome</keyword>
<organism evidence="13 14">
    <name type="scientific">Endomicrobium proavitum</name>
    <dbReference type="NCBI Taxonomy" id="1408281"/>
    <lineage>
        <taxon>Bacteria</taxon>
        <taxon>Pseudomonadati</taxon>
        <taxon>Elusimicrobiota</taxon>
        <taxon>Endomicrobiia</taxon>
        <taxon>Endomicrobiales</taxon>
        <taxon>Endomicrobiaceae</taxon>
        <taxon>Endomicrobium</taxon>
    </lineage>
</organism>
<dbReference type="GO" id="GO:0048038">
    <property type="term" value="F:quinone binding"/>
    <property type="evidence" value="ECO:0007669"/>
    <property type="project" value="UniProtKB-KW"/>
</dbReference>
<evidence type="ECO:0000256" key="6">
    <source>
        <dbReference type="ARBA" id="ARBA00022967"/>
    </source>
</evidence>
<evidence type="ECO:0000256" key="5">
    <source>
        <dbReference type="ARBA" id="ARBA00022737"/>
    </source>
</evidence>
<keyword evidence="9" id="KW-0520">NAD</keyword>
<dbReference type="PROSITE" id="PS00198">
    <property type="entry name" value="4FE4S_FER_1"/>
    <property type="match status" value="2"/>
</dbReference>
<dbReference type="GO" id="GO:0016651">
    <property type="term" value="F:oxidoreductase activity, acting on NAD(P)H"/>
    <property type="evidence" value="ECO:0007669"/>
    <property type="project" value="InterPro"/>
</dbReference>
<evidence type="ECO:0000256" key="10">
    <source>
        <dbReference type="ARBA" id="ARBA00023075"/>
    </source>
</evidence>
<dbReference type="PROSITE" id="PS51379">
    <property type="entry name" value="4FE4S_FER_2"/>
    <property type="match status" value="2"/>
</dbReference>
<evidence type="ECO:0000256" key="9">
    <source>
        <dbReference type="ARBA" id="ARBA00023027"/>
    </source>
</evidence>
<keyword evidence="6" id="KW-1278">Translocase</keyword>
<evidence type="ECO:0000259" key="12">
    <source>
        <dbReference type="PROSITE" id="PS51379"/>
    </source>
</evidence>
<evidence type="ECO:0000256" key="11">
    <source>
        <dbReference type="ARBA" id="ARBA00023136"/>
    </source>
</evidence>
<keyword evidence="8" id="KW-0411">Iron-sulfur</keyword>
<dbReference type="GO" id="GO:0051539">
    <property type="term" value="F:4 iron, 4 sulfur cluster binding"/>
    <property type="evidence" value="ECO:0007669"/>
    <property type="project" value="UniProtKB-KW"/>
</dbReference>
<evidence type="ECO:0000256" key="4">
    <source>
        <dbReference type="ARBA" id="ARBA00022723"/>
    </source>
</evidence>
<keyword evidence="2" id="KW-0004">4Fe-4S</keyword>
<keyword evidence="4" id="KW-0479">Metal-binding</keyword>
<keyword evidence="10" id="KW-0830">Ubiquinone</keyword>
<evidence type="ECO:0000256" key="2">
    <source>
        <dbReference type="ARBA" id="ARBA00022485"/>
    </source>
</evidence>
<dbReference type="Pfam" id="PF12838">
    <property type="entry name" value="Fer4_7"/>
    <property type="match status" value="1"/>
</dbReference>
<name>A0A0G3WHN5_9BACT</name>
<evidence type="ECO:0000256" key="8">
    <source>
        <dbReference type="ARBA" id="ARBA00023014"/>
    </source>
</evidence>
<protein>
    <submittedName>
        <fullName evidence="13">4Fe-4S ferredoxin, iron-sulfur binding domain protein (Modular protein) ech hydrogenase subunit F</fullName>
    </submittedName>
</protein>
<evidence type="ECO:0000256" key="1">
    <source>
        <dbReference type="ARBA" id="ARBA00022475"/>
    </source>
</evidence>
<dbReference type="GO" id="GO:0046872">
    <property type="term" value="F:metal ion binding"/>
    <property type="evidence" value="ECO:0007669"/>
    <property type="project" value="UniProtKB-KW"/>
</dbReference>
<dbReference type="RefSeq" id="WP_052569509.1">
    <property type="nucleotide sequence ID" value="NZ_CP009498.1"/>
</dbReference>
<dbReference type="GO" id="GO:0016020">
    <property type="term" value="C:membrane"/>
    <property type="evidence" value="ECO:0007669"/>
    <property type="project" value="InterPro"/>
</dbReference>
<keyword evidence="7" id="KW-0408">Iron</keyword>